<gene>
    <name evidence="2" type="primary">66</name>
    <name evidence="2" type="ORF">PBI_TEAMOCIL_66</name>
</gene>
<proteinExistence type="predicted"/>
<dbReference type="GeneID" id="80005766"/>
<evidence type="ECO:0000313" key="2">
    <source>
        <dbReference type="EMBL" id="QGJ97014.1"/>
    </source>
</evidence>
<accession>A0A649VXR8</accession>
<keyword evidence="3" id="KW-1185">Reference proteome</keyword>
<dbReference type="EMBL" id="MN586059">
    <property type="protein sequence ID" value="QGJ97014.1"/>
    <property type="molecule type" value="Genomic_DNA"/>
</dbReference>
<name>A0A649VXR8_9CAUD</name>
<dbReference type="RefSeq" id="YP_010752094.1">
    <property type="nucleotide sequence ID" value="NC_073376.1"/>
</dbReference>
<protein>
    <submittedName>
        <fullName evidence="2">Uncharacterized protein</fullName>
    </submittedName>
</protein>
<organism evidence="2 3">
    <name type="scientific">Microbacterium phage Teamocil</name>
    <dbReference type="NCBI Taxonomy" id="2656554"/>
    <lineage>
        <taxon>Viruses</taxon>
        <taxon>Duplodnaviria</taxon>
        <taxon>Heunggongvirae</taxon>
        <taxon>Uroviricota</taxon>
        <taxon>Caudoviricetes</taxon>
        <taxon>Hodgkinviridae</taxon>
        <taxon>Metamorphoovirus</taxon>
        <taxon>Metamorphoovirus teamocil</taxon>
    </lineage>
</organism>
<feature type="compositionally biased region" description="Gly residues" evidence="1">
    <location>
        <begin position="9"/>
        <end position="18"/>
    </location>
</feature>
<dbReference type="Proteomes" id="UP000424425">
    <property type="component" value="Segment"/>
</dbReference>
<feature type="region of interest" description="Disordered" evidence="1">
    <location>
        <begin position="1"/>
        <end position="24"/>
    </location>
</feature>
<dbReference type="KEGG" id="vg:80005766"/>
<evidence type="ECO:0000313" key="3">
    <source>
        <dbReference type="Proteomes" id="UP000424425"/>
    </source>
</evidence>
<reference evidence="2 3" key="1">
    <citation type="submission" date="2019-10" db="EMBL/GenBank/DDBJ databases">
        <authorList>
            <person name="Aull H.A."/>
            <person name="Lauer M.J."/>
            <person name="Garlena R.A."/>
            <person name="Russell D.A."/>
            <person name="Pope W.H."/>
            <person name="Jacobs-Sera D."/>
            <person name="Hatfull G.F."/>
        </authorList>
    </citation>
    <scope>NUCLEOTIDE SEQUENCE [LARGE SCALE GENOMIC DNA]</scope>
</reference>
<evidence type="ECO:0000256" key="1">
    <source>
        <dbReference type="SAM" id="MobiDB-lite"/>
    </source>
</evidence>
<feature type="region of interest" description="Disordered" evidence="1">
    <location>
        <begin position="46"/>
        <end position="103"/>
    </location>
</feature>
<sequence length="170" mass="17717">MKIKVKTTQGGGMFGGGPSSEVDIEAPDYEAGQATVSVLSILAQNGIGQFPGGDGDDTSVGETSESIPPEAFGEETDAPYDPKPAAGWADEEDESPDPVARISEPGDAVRLYWNQDGSSRLFIDAGTHWVSPAVAGKFNEPLSIEFNDSNVTAQVVASLGDSLGLRDGQE</sequence>